<feature type="domain" description="HTH araC/xylS-type" evidence="4">
    <location>
        <begin position="168"/>
        <end position="267"/>
    </location>
</feature>
<dbReference type="InterPro" id="IPR003313">
    <property type="entry name" value="AraC-bd"/>
</dbReference>
<dbReference type="GO" id="GO:0043565">
    <property type="term" value="F:sequence-specific DNA binding"/>
    <property type="evidence" value="ECO:0007669"/>
    <property type="project" value="InterPro"/>
</dbReference>
<dbReference type="Pfam" id="PF02311">
    <property type="entry name" value="AraC_binding"/>
    <property type="match status" value="1"/>
</dbReference>
<dbReference type="PANTHER" id="PTHR43280">
    <property type="entry name" value="ARAC-FAMILY TRANSCRIPTIONAL REGULATOR"/>
    <property type="match status" value="1"/>
</dbReference>
<dbReference type="Gene3D" id="1.10.10.60">
    <property type="entry name" value="Homeodomain-like"/>
    <property type="match status" value="2"/>
</dbReference>
<dbReference type="PANTHER" id="PTHR43280:SF28">
    <property type="entry name" value="HTH-TYPE TRANSCRIPTIONAL ACTIVATOR RHAS"/>
    <property type="match status" value="1"/>
</dbReference>
<reference evidence="5" key="2">
    <citation type="submission" date="2021-04" db="EMBL/GenBank/DDBJ databases">
        <authorList>
            <person name="Gilroy R."/>
        </authorList>
    </citation>
    <scope>NUCLEOTIDE SEQUENCE</scope>
    <source>
        <strain evidence="5">ChiSjej2B20-11307</strain>
    </source>
</reference>
<keyword evidence="1" id="KW-0805">Transcription regulation</keyword>
<dbReference type="AlphaFoldDB" id="A0A9D2HB66"/>
<evidence type="ECO:0000256" key="3">
    <source>
        <dbReference type="ARBA" id="ARBA00023163"/>
    </source>
</evidence>
<keyword evidence="3" id="KW-0804">Transcription</keyword>
<dbReference type="InterPro" id="IPR037923">
    <property type="entry name" value="HTH-like"/>
</dbReference>
<accession>A0A9D2HB66</accession>
<dbReference type="Pfam" id="PF12833">
    <property type="entry name" value="HTH_18"/>
    <property type="match status" value="1"/>
</dbReference>
<dbReference type="PROSITE" id="PS01124">
    <property type="entry name" value="HTH_ARAC_FAMILY_2"/>
    <property type="match status" value="1"/>
</dbReference>
<dbReference type="EMBL" id="DXAK01000044">
    <property type="protein sequence ID" value="HJA07204.1"/>
    <property type="molecule type" value="Genomic_DNA"/>
</dbReference>
<organism evidence="5 6">
    <name type="scientific">Candidatus Mediterraneibacter pullicola</name>
    <dbReference type="NCBI Taxonomy" id="2838682"/>
    <lineage>
        <taxon>Bacteria</taxon>
        <taxon>Bacillati</taxon>
        <taxon>Bacillota</taxon>
        <taxon>Clostridia</taxon>
        <taxon>Lachnospirales</taxon>
        <taxon>Lachnospiraceae</taxon>
        <taxon>Mediterraneibacter</taxon>
    </lineage>
</organism>
<evidence type="ECO:0000313" key="5">
    <source>
        <dbReference type="EMBL" id="HJA07204.1"/>
    </source>
</evidence>
<dbReference type="Proteomes" id="UP000824223">
    <property type="component" value="Unassembled WGS sequence"/>
</dbReference>
<name>A0A9D2HB66_9FIRM</name>
<evidence type="ECO:0000313" key="6">
    <source>
        <dbReference type="Proteomes" id="UP000824223"/>
    </source>
</evidence>
<dbReference type="InterPro" id="IPR020449">
    <property type="entry name" value="Tscrpt_reg_AraC-type_HTH"/>
</dbReference>
<dbReference type="InterPro" id="IPR018062">
    <property type="entry name" value="HTH_AraC-typ_CS"/>
</dbReference>
<dbReference type="InterPro" id="IPR009057">
    <property type="entry name" value="Homeodomain-like_sf"/>
</dbReference>
<reference evidence="5" key="1">
    <citation type="journal article" date="2021" name="PeerJ">
        <title>Extensive microbial diversity within the chicken gut microbiome revealed by metagenomics and culture.</title>
        <authorList>
            <person name="Gilroy R."/>
            <person name="Ravi A."/>
            <person name="Getino M."/>
            <person name="Pursley I."/>
            <person name="Horton D.L."/>
            <person name="Alikhan N.F."/>
            <person name="Baker D."/>
            <person name="Gharbi K."/>
            <person name="Hall N."/>
            <person name="Watson M."/>
            <person name="Adriaenssens E.M."/>
            <person name="Foster-Nyarko E."/>
            <person name="Jarju S."/>
            <person name="Secka A."/>
            <person name="Antonio M."/>
            <person name="Oren A."/>
            <person name="Chaudhuri R.R."/>
            <person name="La Ragione R."/>
            <person name="Hildebrand F."/>
            <person name="Pallen M.J."/>
        </authorList>
    </citation>
    <scope>NUCLEOTIDE SEQUENCE</scope>
    <source>
        <strain evidence="5">ChiSjej2B20-11307</strain>
    </source>
</reference>
<dbReference type="SUPFAM" id="SSF46689">
    <property type="entry name" value="Homeodomain-like"/>
    <property type="match status" value="2"/>
</dbReference>
<dbReference type="SMART" id="SM00342">
    <property type="entry name" value="HTH_ARAC"/>
    <property type="match status" value="1"/>
</dbReference>
<dbReference type="SUPFAM" id="SSF51215">
    <property type="entry name" value="Regulatory protein AraC"/>
    <property type="match status" value="1"/>
</dbReference>
<sequence>MPIIFRSPPVSEPLTFESIGVGWLQDRVSRPRGYPFYHYLQTERGFGRVEIPGGSYILYPGEGILLAPFIRHTYEKESGEWYTCFASVTGTLESCIPQMLGSRQVIRTGPEQGRQLTDLISGCMKRYSKRPGDEKQLSIDCYSFLMHFVDGAHNRMLTQEPLYRKYVEPVLKEIEKHYYLDLTVEDLSGLVYITPQYLSRLFRRFLNCSTYEYLISFRISRAKELLLSSPRMEVQEIARRSGYADASHFIAVFKKLTGVTPLDFRRSN</sequence>
<protein>
    <submittedName>
        <fullName evidence="5">AraC family transcriptional regulator</fullName>
    </submittedName>
</protein>
<proteinExistence type="predicted"/>
<dbReference type="GO" id="GO:0003700">
    <property type="term" value="F:DNA-binding transcription factor activity"/>
    <property type="evidence" value="ECO:0007669"/>
    <property type="project" value="InterPro"/>
</dbReference>
<evidence type="ECO:0000259" key="4">
    <source>
        <dbReference type="PROSITE" id="PS01124"/>
    </source>
</evidence>
<dbReference type="PROSITE" id="PS00041">
    <property type="entry name" value="HTH_ARAC_FAMILY_1"/>
    <property type="match status" value="1"/>
</dbReference>
<gene>
    <name evidence="5" type="ORF">H9798_08720</name>
</gene>
<keyword evidence="2" id="KW-0238">DNA-binding</keyword>
<evidence type="ECO:0000256" key="2">
    <source>
        <dbReference type="ARBA" id="ARBA00023125"/>
    </source>
</evidence>
<dbReference type="InterPro" id="IPR018060">
    <property type="entry name" value="HTH_AraC"/>
</dbReference>
<evidence type="ECO:0000256" key="1">
    <source>
        <dbReference type="ARBA" id="ARBA00023015"/>
    </source>
</evidence>
<dbReference type="PRINTS" id="PR00032">
    <property type="entry name" value="HTHARAC"/>
</dbReference>
<comment type="caution">
    <text evidence="5">The sequence shown here is derived from an EMBL/GenBank/DDBJ whole genome shotgun (WGS) entry which is preliminary data.</text>
</comment>